<name>A0A8B7C2N2_PHODC</name>
<feature type="compositionally biased region" description="Polar residues" evidence="1">
    <location>
        <begin position="74"/>
        <end position="85"/>
    </location>
</feature>
<dbReference type="RefSeq" id="XP_008790361.2">
    <property type="nucleotide sequence ID" value="XM_008792139.4"/>
</dbReference>
<protein>
    <submittedName>
        <fullName evidence="3">Uncharacterized protein LOC103707596 isoform X1</fullName>
    </submittedName>
</protein>
<feature type="compositionally biased region" description="Basic and acidic residues" evidence="1">
    <location>
        <begin position="118"/>
        <end position="136"/>
    </location>
</feature>
<evidence type="ECO:0000313" key="3">
    <source>
        <dbReference type="RefSeq" id="XP_008790361.2"/>
    </source>
</evidence>
<keyword evidence="2" id="KW-1185">Reference proteome</keyword>
<proteinExistence type="predicted"/>
<evidence type="ECO:0000313" key="2">
    <source>
        <dbReference type="Proteomes" id="UP000228380"/>
    </source>
</evidence>
<reference evidence="3" key="2">
    <citation type="submission" date="2025-08" db="UniProtKB">
        <authorList>
            <consortium name="RefSeq"/>
        </authorList>
    </citation>
    <scope>IDENTIFICATION</scope>
    <source>
        <tissue evidence="3">Young leaves</tissue>
    </source>
</reference>
<dbReference type="AlphaFoldDB" id="A0A8B7C2N2"/>
<reference evidence="2" key="1">
    <citation type="journal article" date="2019" name="Nat. Commun.">
        <title>Genome-wide association mapping of date palm fruit traits.</title>
        <authorList>
            <person name="Hazzouri K.M."/>
            <person name="Gros-Balthazard M."/>
            <person name="Flowers J.M."/>
            <person name="Copetti D."/>
            <person name="Lemansour A."/>
            <person name="Lebrun M."/>
            <person name="Masmoudi K."/>
            <person name="Ferrand S."/>
            <person name="Dhar M.I."/>
            <person name="Fresquez Z.A."/>
            <person name="Rosas U."/>
            <person name="Zhang J."/>
            <person name="Talag J."/>
            <person name="Lee S."/>
            <person name="Kudrna D."/>
            <person name="Powell R.F."/>
            <person name="Leitch I.J."/>
            <person name="Krueger R.R."/>
            <person name="Wing R.A."/>
            <person name="Amiri K.M.A."/>
            <person name="Purugganan M.D."/>
        </authorList>
    </citation>
    <scope>NUCLEOTIDE SEQUENCE [LARGE SCALE GENOMIC DNA]</scope>
    <source>
        <strain evidence="2">cv. Khalas</strain>
    </source>
</reference>
<dbReference type="PANTHER" id="PTHR36410">
    <property type="entry name" value="EXPRESSED PROTEIN"/>
    <property type="match status" value="1"/>
</dbReference>
<dbReference type="PANTHER" id="PTHR36410:SF1">
    <property type="entry name" value="EXPRESSED PROTEIN"/>
    <property type="match status" value="1"/>
</dbReference>
<dbReference type="Proteomes" id="UP000228380">
    <property type="component" value="Chromosome 6"/>
</dbReference>
<evidence type="ECO:0000256" key="1">
    <source>
        <dbReference type="SAM" id="MobiDB-lite"/>
    </source>
</evidence>
<accession>A0A8B7C2N2</accession>
<organism evidence="2 3">
    <name type="scientific">Phoenix dactylifera</name>
    <name type="common">Date palm</name>
    <dbReference type="NCBI Taxonomy" id="42345"/>
    <lineage>
        <taxon>Eukaryota</taxon>
        <taxon>Viridiplantae</taxon>
        <taxon>Streptophyta</taxon>
        <taxon>Embryophyta</taxon>
        <taxon>Tracheophyta</taxon>
        <taxon>Spermatophyta</taxon>
        <taxon>Magnoliopsida</taxon>
        <taxon>Liliopsida</taxon>
        <taxon>Arecaceae</taxon>
        <taxon>Coryphoideae</taxon>
        <taxon>Phoeniceae</taxon>
        <taxon>Phoenix</taxon>
    </lineage>
</organism>
<gene>
    <name evidence="3" type="primary">LOC103707596</name>
</gene>
<dbReference type="GeneID" id="103707596"/>
<feature type="region of interest" description="Disordered" evidence="1">
    <location>
        <begin position="1"/>
        <end position="137"/>
    </location>
</feature>
<sequence>MLLRGSGVVGGGALRRKSPAVESIKAMSRSPTSTFCAGGQAAPSRSGGGSNDDRQSLQQEPVTTGGGSNDDRQSLQQEPVTTTGDAMSHSFGEGYSTRSDEEGFGGIYGRNQSISRPGELDNHPGERSQREGERSEPTIAMSQLKIYCPGLFYVHLSSIPLVVIMSQRNLMSSCLSFVRNLDVAIFPHRGVLLVLL</sequence>
<dbReference type="KEGG" id="pda:103707596"/>